<dbReference type="SUPFAM" id="SSF52833">
    <property type="entry name" value="Thioredoxin-like"/>
    <property type="match status" value="1"/>
</dbReference>
<dbReference type="Gene3D" id="3.40.30.10">
    <property type="entry name" value="Glutaredoxin"/>
    <property type="match status" value="1"/>
</dbReference>
<evidence type="ECO:0000256" key="2">
    <source>
        <dbReference type="ARBA" id="ARBA00007787"/>
    </source>
</evidence>
<dbReference type="InterPro" id="IPR036249">
    <property type="entry name" value="Thioredoxin-like_sf"/>
</dbReference>
<accession>A0A498KTM0</accession>
<evidence type="ECO:0000256" key="4">
    <source>
        <dbReference type="ARBA" id="ARBA00022982"/>
    </source>
</evidence>
<dbReference type="GO" id="GO:0016491">
    <property type="term" value="F:oxidoreductase activity"/>
    <property type="evidence" value="ECO:0007669"/>
    <property type="project" value="UniProtKB-KW"/>
</dbReference>
<evidence type="ECO:0000256" key="7">
    <source>
        <dbReference type="ARBA" id="ARBA00023284"/>
    </source>
</evidence>
<gene>
    <name evidence="9" type="ORF">EAF64_14615</name>
</gene>
<evidence type="ECO:0000259" key="8">
    <source>
        <dbReference type="Pfam" id="PF13462"/>
    </source>
</evidence>
<protein>
    <submittedName>
        <fullName evidence="9">Disulfide bond formation protein DsbA</fullName>
    </submittedName>
</protein>
<keyword evidence="6" id="KW-1015">Disulfide bond</keyword>
<dbReference type="Pfam" id="PF13462">
    <property type="entry name" value="Thioredoxin_4"/>
    <property type="match status" value="1"/>
</dbReference>
<evidence type="ECO:0000256" key="3">
    <source>
        <dbReference type="ARBA" id="ARBA00022729"/>
    </source>
</evidence>
<feature type="domain" description="Thioredoxin-like fold" evidence="8">
    <location>
        <begin position="1"/>
        <end position="159"/>
    </location>
</feature>
<evidence type="ECO:0000313" key="10">
    <source>
        <dbReference type="Proteomes" id="UP000289691"/>
    </source>
</evidence>
<keyword evidence="5" id="KW-0560">Oxidoreductase</keyword>
<dbReference type="Proteomes" id="UP000289691">
    <property type="component" value="Unassembled WGS sequence"/>
</dbReference>
<organism evidence="9 10">
    <name type="scientific">Halorientalis pallida</name>
    <dbReference type="NCBI Taxonomy" id="2479928"/>
    <lineage>
        <taxon>Archaea</taxon>
        <taxon>Methanobacteriati</taxon>
        <taxon>Methanobacteriota</taxon>
        <taxon>Stenosarchaea group</taxon>
        <taxon>Halobacteria</taxon>
        <taxon>Halobacteriales</taxon>
        <taxon>Haloarculaceae</taxon>
        <taxon>Halorientalis</taxon>
    </lineage>
</organism>
<dbReference type="EMBL" id="RDFA01000005">
    <property type="protein sequence ID" value="RXK48058.1"/>
    <property type="molecule type" value="Genomic_DNA"/>
</dbReference>
<dbReference type="InterPro" id="IPR012336">
    <property type="entry name" value="Thioredoxin-like_fold"/>
</dbReference>
<keyword evidence="10" id="KW-1185">Reference proteome</keyword>
<keyword evidence="7" id="KW-0676">Redox-active center</keyword>
<evidence type="ECO:0000256" key="5">
    <source>
        <dbReference type="ARBA" id="ARBA00023002"/>
    </source>
</evidence>
<name>A0A498KTM0_9EURY</name>
<comment type="similarity">
    <text evidence="2">Belongs to the glutaredoxin family.</text>
</comment>
<keyword evidence="4" id="KW-0249">Electron transport</keyword>
<dbReference type="PANTHER" id="PTHR13887">
    <property type="entry name" value="GLUTATHIONE S-TRANSFERASE KAPPA"/>
    <property type="match status" value="1"/>
</dbReference>
<dbReference type="AlphaFoldDB" id="A0A498KTM0"/>
<dbReference type="PANTHER" id="PTHR13887:SF14">
    <property type="entry name" value="DISULFIDE BOND FORMATION PROTEIN D"/>
    <property type="match status" value="1"/>
</dbReference>
<comment type="caution">
    <text evidence="9">The sequence shown here is derived from an EMBL/GenBank/DDBJ whole genome shotgun (WGS) entry which is preliminary data.</text>
</comment>
<proteinExistence type="inferred from homology"/>
<evidence type="ECO:0000256" key="1">
    <source>
        <dbReference type="ARBA" id="ARBA00005791"/>
    </source>
</evidence>
<keyword evidence="4" id="KW-0813">Transport</keyword>
<comment type="similarity">
    <text evidence="1">Belongs to the thioredoxin family. DsbA subfamily.</text>
</comment>
<reference evidence="9 10" key="1">
    <citation type="submission" date="2019-01" db="EMBL/GenBank/DDBJ databases">
        <title>Halorientalis sp. F13-25 a new haloarchaeum isolated from hypersaline water.</title>
        <authorList>
            <person name="Ana D.-V."/>
            <person name="Cristina S.-P."/>
            <person name="Antonio V."/>
        </authorList>
    </citation>
    <scope>NUCLEOTIDE SEQUENCE [LARGE SCALE GENOMIC DNA]</scope>
    <source>
        <strain evidence="9 10">F13-25</strain>
    </source>
</reference>
<evidence type="ECO:0000256" key="6">
    <source>
        <dbReference type="ARBA" id="ARBA00023157"/>
    </source>
</evidence>
<evidence type="ECO:0000313" key="9">
    <source>
        <dbReference type="EMBL" id="RXK48058.1"/>
    </source>
</evidence>
<keyword evidence="3" id="KW-0732">Signal</keyword>
<sequence length="182" mass="20732">MGSMDAPLDMYYWSDYQCPFCRRFEENTFPTLIDDHVRSGTVRVIFIEFPYLGEGSITAAVMDRCIWRQVRSDEPRRYWQWHSTVYGRQGEKGSGWASKSNLLEITREVDGVDADTVDTCMQENRSEIESSIATDVERARRLGLRGSPAFIIYNRNADKAGKLVGAQPAARFDEAITTVENA</sequence>